<dbReference type="InterPro" id="IPR028098">
    <property type="entry name" value="Glyco_trans_4-like_N"/>
</dbReference>
<reference evidence="4 5" key="1">
    <citation type="submission" date="2013-08" db="EMBL/GenBank/DDBJ databases">
        <title>Genome sequencing of Cellulomonas carbonis T26.</title>
        <authorList>
            <person name="Chen F."/>
            <person name="Li Y."/>
            <person name="Wang G."/>
        </authorList>
    </citation>
    <scope>NUCLEOTIDE SEQUENCE [LARGE SCALE GENOMIC DNA]</scope>
    <source>
        <strain evidence="4 5">T26</strain>
    </source>
</reference>
<dbReference type="SUPFAM" id="SSF53756">
    <property type="entry name" value="UDP-Glycosyltransferase/glycogen phosphorylase"/>
    <property type="match status" value="2"/>
</dbReference>
<dbReference type="AlphaFoldDB" id="A0A0A0BNP1"/>
<comment type="caution">
    <text evidence="4">The sequence shown here is derived from an EMBL/GenBank/DDBJ whole genome shotgun (WGS) entry which is preliminary data.</text>
</comment>
<gene>
    <name evidence="4" type="ORF">N868_03620</name>
</gene>
<evidence type="ECO:0000313" key="4">
    <source>
        <dbReference type="EMBL" id="KGM09257.1"/>
    </source>
</evidence>
<organism evidence="4 5">
    <name type="scientific">Cellulomonas carbonis T26</name>
    <dbReference type="NCBI Taxonomy" id="947969"/>
    <lineage>
        <taxon>Bacteria</taxon>
        <taxon>Bacillati</taxon>
        <taxon>Actinomycetota</taxon>
        <taxon>Actinomycetes</taxon>
        <taxon>Micrococcales</taxon>
        <taxon>Cellulomonadaceae</taxon>
        <taxon>Cellulomonas</taxon>
    </lineage>
</organism>
<dbReference type="OrthoDB" id="9801573at2"/>
<sequence>MRIVHVSAHYPPNLVSGGTLVPQRVARELVRRGHEVHVYAGHLDPEREPLETWDEVDEEGVRVRWVVTTPWTAWSDPRNSLNPDVTQDFEQWLGEVRPDVVHVHSLQTLGAGLVAAARRSGAAVVVTMHDFWWTCARQFLVAPDMTPCSLVVDCGDCPCAASHDWLEARNARLRPLLDEAHVVLAPSRSAARVMAANGVDARRLRVDENGLPPDELAVDAGVAADGERAPGAPADRADVASGPLRLMFAGGTDPMKGLDVLLEAVRALPDDGSWQLDAYGVQDRPVPRGVRALPPYGRHELASVLAQHDVLVLPSVMRESHSILTREALAAGLAVVCTDTLGPEEAVHHGVNGLVVPAADPDALGDALGRLAADRALTARLRQGGLVAPIRSLTDQVDGLEDLYGEVVAGLTGPAEVTVTDDATLEAEEALLQRVLVVVGIQGAALRYRAHLPAEALRLHGVRAVVRHYRDPELPELAARADAVVLYRVPATRQVADLVAAIRARPRAVPVVFDIDDLIFDPGLRGQVHGLHVLSEDEEALWWRGVARYRTTMEMCDAYIGSTEALCEHATTVTGLPSFRFPNGAGRDLARLSEEAMRAPREDGPPRIGYFSGTNTHDADWAVVEPAVVRVLAERPDVELWLGGMLTTGPALEPYADRVRRLPMLPWTELPARLRQVDVNLAPLVLDNRFNEAKSAIKWLEAALVGTPTVASPTQPFREAITDGETGVLAATEDEWAEGIGRLLDDALLRRRTGSLARREALLRWGPHTQGAVYLDALRRAAAVRRDVGPRRPTGWEPVLDDEPFDAAEAWVDPYPLPRRTTAAWRSAVVATAPGRKAAAAYRVLRTAGPGAVARKTLQVARRSTAR</sequence>
<proteinExistence type="predicted"/>
<accession>A0A0A0BNP1</accession>
<dbReference type="Gene3D" id="3.40.50.2000">
    <property type="entry name" value="Glycogen Phosphorylase B"/>
    <property type="match status" value="3"/>
</dbReference>
<evidence type="ECO:0000256" key="1">
    <source>
        <dbReference type="ARBA" id="ARBA00022676"/>
    </source>
</evidence>
<name>A0A0A0BNP1_9CELL</name>
<keyword evidence="1" id="KW-0328">Glycosyltransferase</keyword>
<dbReference type="GO" id="GO:0016757">
    <property type="term" value="F:glycosyltransferase activity"/>
    <property type="evidence" value="ECO:0007669"/>
    <property type="project" value="UniProtKB-KW"/>
</dbReference>
<feature type="domain" description="Glycosyltransferase subfamily 4-like N-terminal" evidence="3">
    <location>
        <begin position="17"/>
        <end position="214"/>
    </location>
</feature>
<evidence type="ECO:0000313" key="5">
    <source>
        <dbReference type="Proteomes" id="UP000029839"/>
    </source>
</evidence>
<dbReference type="RefSeq" id="WP_043609036.1">
    <property type="nucleotide sequence ID" value="NZ_AXCY01000110.1"/>
</dbReference>
<reference evidence="4 5" key="2">
    <citation type="journal article" date="2015" name="Stand. Genomic Sci.">
        <title>Draft genome sequence of Cellulomonas carbonis T26(T) and comparative analysis of six Cellulomonas genomes.</title>
        <authorList>
            <person name="Zhuang W."/>
            <person name="Zhang S."/>
            <person name="Xia X."/>
            <person name="Wang G."/>
        </authorList>
    </citation>
    <scope>NUCLEOTIDE SEQUENCE [LARGE SCALE GENOMIC DNA]</scope>
    <source>
        <strain evidence="4 5">T26</strain>
    </source>
</reference>
<dbReference type="Pfam" id="PF13439">
    <property type="entry name" value="Glyco_transf_4"/>
    <property type="match status" value="1"/>
</dbReference>
<evidence type="ECO:0000256" key="2">
    <source>
        <dbReference type="ARBA" id="ARBA00022679"/>
    </source>
</evidence>
<dbReference type="GO" id="GO:1901137">
    <property type="term" value="P:carbohydrate derivative biosynthetic process"/>
    <property type="evidence" value="ECO:0007669"/>
    <property type="project" value="UniProtKB-ARBA"/>
</dbReference>
<dbReference type="InterPro" id="IPR050194">
    <property type="entry name" value="Glycosyltransferase_grp1"/>
</dbReference>
<dbReference type="PANTHER" id="PTHR45947:SF13">
    <property type="entry name" value="TRANSFERASE"/>
    <property type="match status" value="1"/>
</dbReference>
<evidence type="ECO:0000259" key="3">
    <source>
        <dbReference type="Pfam" id="PF13439"/>
    </source>
</evidence>
<dbReference type="PANTHER" id="PTHR45947">
    <property type="entry name" value="SULFOQUINOVOSYL TRANSFERASE SQD2"/>
    <property type="match status" value="1"/>
</dbReference>
<dbReference type="EMBL" id="AXCY01000110">
    <property type="protein sequence ID" value="KGM09257.1"/>
    <property type="molecule type" value="Genomic_DNA"/>
</dbReference>
<dbReference type="Pfam" id="PF13692">
    <property type="entry name" value="Glyco_trans_1_4"/>
    <property type="match status" value="2"/>
</dbReference>
<protein>
    <submittedName>
        <fullName evidence="4">Glycosyl transferase family 1</fullName>
    </submittedName>
</protein>
<keyword evidence="5" id="KW-1185">Reference proteome</keyword>
<keyword evidence="2 4" id="KW-0808">Transferase</keyword>
<dbReference type="Proteomes" id="UP000029839">
    <property type="component" value="Unassembled WGS sequence"/>
</dbReference>